<organism evidence="1">
    <name type="scientific">Arundo donax</name>
    <name type="common">Giant reed</name>
    <name type="synonym">Donax arundinaceus</name>
    <dbReference type="NCBI Taxonomy" id="35708"/>
    <lineage>
        <taxon>Eukaryota</taxon>
        <taxon>Viridiplantae</taxon>
        <taxon>Streptophyta</taxon>
        <taxon>Embryophyta</taxon>
        <taxon>Tracheophyta</taxon>
        <taxon>Spermatophyta</taxon>
        <taxon>Magnoliopsida</taxon>
        <taxon>Liliopsida</taxon>
        <taxon>Poales</taxon>
        <taxon>Poaceae</taxon>
        <taxon>PACMAD clade</taxon>
        <taxon>Arundinoideae</taxon>
        <taxon>Arundineae</taxon>
        <taxon>Arundo</taxon>
    </lineage>
</organism>
<evidence type="ECO:0000313" key="1">
    <source>
        <dbReference type="EMBL" id="JAD96641.1"/>
    </source>
</evidence>
<sequence>MKGDFTLRRESLQLQKRSATNMFHNPDPKSLDLHEFLPLKHISTSAVFRQ</sequence>
<reference evidence="1" key="2">
    <citation type="journal article" date="2015" name="Data Brief">
        <title>Shoot transcriptome of the giant reed, Arundo donax.</title>
        <authorList>
            <person name="Barrero R.A."/>
            <person name="Guerrero F.D."/>
            <person name="Moolhuijzen P."/>
            <person name="Goolsby J.A."/>
            <person name="Tidwell J."/>
            <person name="Bellgard S.E."/>
            <person name="Bellgard M.I."/>
        </authorList>
    </citation>
    <scope>NUCLEOTIDE SEQUENCE</scope>
    <source>
        <tissue evidence="1">Shoot tissue taken approximately 20 cm above the soil surface</tissue>
    </source>
</reference>
<reference evidence="1" key="1">
    <citation type="submission" date="2014-09" db="EMBL/GenBank/DDBJ databases">
        <authorList>
            <person name="Magalhaes I.L.F."/>
            <person name="Oliveira U."/>
            <person name="Santos F.R."/>
            <person name="Vidigal T.H.D.A."/>
            <person name="Brescovit A.D."/>
            <person name="Santos A.J."/>
        </authorList>
    </citation>
    <scope>NUCLEOTIDE SEQUENCE</scope>
    <source>
        <tissue evidence="1">Shoot tissue taken approximately 20 cm above the soil surface</tissue>
    </source>
</reference>
<dbReference type="EMBL" id="GBRH01201254">
    <property type="protein sequence ID" value="JAD96641.1"/>
    <property type="molecule type" value="Transcribed_RNA"/>
</dbReference>
<protein>
    <submittedName>
        <fullName evidence="1">Uncharacterized protein</fullName>
    </submittedName>
</protein>
<accession>A0A0A9E9D9</accession>
<dbReference type="AlphaFoldDB" id="A0A0A9E9D9"/>
<proteinExistence type="predicted"/>
<name>A0A0A9E9D9_ARUDO</name>